<gene>
    <name evidence="2" type="ORF">LAZ67_2006492</name>
</gene>
<feature type="compositionally biased region" description="Low complexity" evidence="1">
    <location>
        <begin position="86"/>
        <end position="99"/>
    </location>
</feature>
<dbReference type="EMBL" id="CP092864">
    <property type="protein sequence ID" value="UYV64072.1"/>
    <property type="molecule type" value="Genomic_DNA"/>
</dbReference>
<organism evidence="2 3">
    <name type="scientific">Cordylochernes scorpioides</name>
    <dbReference type="NCBI Taxonomy" id="51811"/>
    <lineage>
        <taxon>Eukaryota</taxon>
        <taxon>Metazoa</taxon>
        <taxon>Ecdysozoa</taxon>
        <taxon>Arthropoda</taxon>
        <taxon>Chelicerata</taxon>
        <taxon>Arachnida</taxon>
        <taxon>Pseudoscorpiones</taxon>
        <taxon>Cheliferoidea</taxon>
        <taxon>Chernetidae</taxon>
        <taxon>Cordylochernes</taxon>
    </lineage>
</organism>
<evidence type="ECO:0000313" key="2">
    <source>
        <dbReference type="EMBL" id="UYV64072.1"/>
    </source>
</evidence>
<feature type="compositionally biased region" description="Basic and acidic residues" evidence="1">
    <location>
        <begin position="20"/>
        <end position="29"/>
    </location>
</feature>
<accession>A0ABY6K690</accession>
<keyword evidence="3" id="KW-1185">Reference proteome</keyword>
<evidence type="ECO:0000313" key="3">
    <source>
        <dbReference type="Proteomes" id="UP001235939"/>
    </source>
</evidence>
<evidence type="ECO:0000256" key="1">
    <source>
        <dbReference type="SAM" id="MobiDB-lite"/>
    </source>
</evidence>
<feature type="region of interest" description="Disordered" evidence="1">
    <location>
        <begin position="69"/>
        <end position="180"/>
    </location>
</feature>
<proteinExistence type="predicted"/>
<feature type="compositionally biased region" description="Basic and acidic residues" evidence="1">
    <location>
        <begin position="124"/>
        <end position="141"/>
    </location>
</feature>
<protein>
    <submittedName>
        <fullName evidence="2">WDR62</fullName>
    </submittedName>
</protein>
<feature type="region of interest" description="Disordered" evidence="1">
    <location>
        <begin position="13"/>
        <end position="50"/>
    </location>
</feature>
<sequence>MFTHSSFNICAKSSKKIRKSRSDLLKTPDDLTSDGEDSGSGSTPTVSNFSMSTENLAWLDQRGRYLQRNYESLDQGNPRAAESRHSLSAQHLSPASSPAQPQPQPEKPTAPAPSPSLKKIQQTRKREELAKALSEAKKKLETLGWRRGLGASKSVGDLRALPDRDSVWSNSGSSIDHGGS</sequence>
<reference evidence="2 3" key="1">
    <citation type="submission" date="2022-01" db="EMBL/GenBank/DDBJ databases">
        <title>A chromosomal length assembly of Cordylochernes scorpioides.</title>
        <authorList>
            <person name="Zeh D."/>
            <person name="Zeh J."/>
        </authorList>
    </citation>
    <scope>NUCLEOTIDE SEQUENCE [LARGE SCALE GENOMIC DNA]</scope>
    <source>
        <strain evidence="2">IN4F17</strain>
        <tissue evidence="2">Whole Body</tissue>
    </source>
</reference>
<name>A0ABY6K690_9ARAC</name>
<dbReference type="Proteomes" id="UP001235939">
    <property type="component" value="Chromosome 02"/>
</dbReference>
<feature type="compositionally biased region" description="Pro residues" evidence="1">
    <location>
        <begin position="100"/>
        <end position="114"/>
    </location>
</feature>